<keyword evidence="3 4" id="KW-0418">Kinase</keyword>
<evidence type="ECO:0000313" key="6">
    <source>
        <dbReference type="Proteomes" id="UP000178912"/>
    </source>
</evidence>
<dbReference type="Gene3D" id="3.40.50.300">
    <property type="entry name" value="P-loop containing nucleotide triphosphate hydrolases"/>
    <property type="match status" value="1"/>
</dbReference>
<dbReference type="HAMAP" id="MF_00235">
    <property type="entry name" value="Adenylate_kinase_Adk"/>
    <property type="match status" value="1"/>
</dbReference>
<dbReference type="CDD" id="cd01428">
    <property type="entry name" value="ADK"/>
    <property type="match status" value="1"/>
</dbReference>
<accession>A0A1E1K730</accession>
<dbReference type="GO" id="GO:0006139">
    <property type="term" value="P:nucleobase-containing compound metabolic process"/>
    <property type="evidence" value="ECO:0007669"/>
    <property type="project" value="InterPro"/>
</dbReference>
<dbReference type="GO" id="GO:0005524">
    <property type="term" value="F:ATP binding"/>
    <property type="evidence" value="ECO:0007669"/>
    <property type="project" value="InterPro"/>
</dbReference>
<comment type="similarity">
    <text evidence="4">Belongs to the adenylate kinase family.</text>
</comment>
<evidence type="ECO:0000256" key="2">
    <source>
        <dbReference type="ARBA" id="ARBA00022741"/>
    </source>
</evidence>
<reference evidence="6" key="1">
    <citation type="submission" date="2016-03" db="EMBL/GenBank/DDBJ databases">
        <authorList>
            <person name="Guldener U."/>
        </authorList>
    </citation>
    <scope>NUCLEOTIDE SEQUENCE [LARGE SCALE GENOMIC DNA]</scope>
    <source>
        <strain evidence="6">04CH-RAC-A.6.1</strain>
    </source>
</reference>
<dbReference type="SUPFAM" id="SSF52540">
    <property type="entry name" value="P-loop containing nucleoside triphosphate hydrolases"/>
    <property type="match status" value="1"/>
</dbReference>
<keyword evidence="1 4" id="KW-0808">Transferase</keyword>
<protein>
    <recommendedName>
        <fullName evidence="7">P-loop containing nucleoside triphosphate hydrolase protein</fullName>
    </recommendedName>
</protein>
<evidence type="ECO:0000256" key="3">
    <source>
        <dbReference type="ARBA" id="ARBA00022777"/>
    </source>
</evidence>
<dbReference type="PRINTS" id="PR00094">
    <property type="entry name" value="ADENYLTKNASE"/>
</dbReference>
<keyword evidence="6" id="KW-1185">Reference proteome</keyword>
<dbReference type="PANTHER" id="PTHR23359">
    <property type="entry name" value="NUCLEOTIDE KINASE"/>
    <property type="match status" value="1"/>
</dbReference>
<dbReference type="Proteomes" id="UP000178912">
    <property type="component" value="Unassembled WGS sequence"/>
</dbReference>
<gene>
    <name evidence="5" type="ORF">RAG0_02827</name>
</gene>
<dbReference type="GO" id="GO:0019205">
    <property type="term" value="F:nucleobase-containing compound kinase activity"/>
    <property type="evidence" value="ECO:0007669"/>
    <property type="project" value="InterPro"/>
</dbReference>
<dbReference type="InterPro" id="IPR033690">
    <property type="entry name" value="Adenylat_kinase_CS"/>
</dbReference>
<dbReference type="EMBL" id="FJUX01000012">
    <property type="protein sequence ID" value="CZS92394.1"/>
    <property type="molecule type" value="Genomic_DNA"/>
</dbReference>
<name>A0A1E1K730_9HELO</name>
<dbReference type="AlphaFoldDB" id="A0A1E1K730"/>
<dbReference type="InterPro" id="IPR027417">
    <property type="entry name" value="P-loop_NTPase"/>
</dbReference>
<dbReference type="OrthoDB" id="442176at2759"/>
<proteinExistence type="inferred from homology"/>
<dbReference type="Pfam" id="PF00406">
    <property type="entry name" value="ADK"/>
    <property type="match status" value="1"/>
</dbReference>
<organism evidence="5 6">
    <name type="scientific">Rhynchosporium agropyri</name>
    <dbReference type="NCBI Taxonomy" id="914238"/>
    <lineage>
        <taxon>Eukaryota</taxon>
        <taxon>Fungi</taxon>
        <taxon>Dikarya</taxon>
        <taxon>Ascomycota</taxon>
        <taxon>Pezizomycotina</taxon>
        <taxon>Leotiomycetes</taxon>
        <taxon>Helotiales</taxon>
        <taxon>Ploettnerulaceae</taxon>
        <taxon>Rhynchosporium</taxon>
    </lineage>
</organism>
<keyword evidence="2" id="KW-0547">Nucleotide-binding</keyword>
<dbReference type="PROSITE" id="PS00113">
    <property type="entry name" value="ADENYLATE_KINASE"/>
    <property type="match status" value="1"/>
</dbReference>
<sequence>MRDAISSWNNPKNLLPFLYSYLVEMDEQHTQDQACPRHHCLLVYVIGCPGSGKGTLCKLLVQNHGYRHDSVGDLLRSLVDAKNEPNLDVEDYVRQGTLVPTTKILEVLKRALVSRTEERMLVDGFPRRLDQGIASEDQFGKPDLVLFFDCDMSVARARYLTRELEGRLGDNEEIFQRRYDEFLCLNQAVLDYYLGLGLLVTIDTNTETRVSYQRLVAAMNLDENQQELR</sequence>
<evidence type="ECO:0000256" key="4">
    <source>
        <dbReference type="RuleBase" id="RU003330"/>
    </source>
</evidence>
<evidence type="ECO:0000313" key="5">
    <source>
        <dbReference type="EMBL" id="CZS92394.1"/>
    </source>
</evidence>
<evidence type="ECO:0000256" key="1">
    <source>
        <dbReference type="ARBA" id="ARBA00022679"/>
    </source>
</evidence>
<dbReference type="InterPro" id="IPR000850">
    <property type="entry name" value="Adenylat/UMP-CMP_kin"/>
</dbReference>
<evidence type="ECO:0008006" key="7">
    <source>
        <dbReference type="Google" id="ProtNLM"/>
    </source>
</evidence>